<evidence type="ECO:0000313" key="6">
    <source>
        <dbReference type="EMBL" id="CAB4626343.1"/>
    </source>
</evidence>
<dbReference type="EMBL" id="CAEZVB010000066">
    <property type="protein sequence ID" value="CAB4626343.1"/>
    <property type="molecule type" value="Genomic_DNA"/>
</dbReference>
<dbReference type="Pfam" id="PF02104">
    <property type="entry name" value="SURF1"/>
    <property type="match status" value="1"/>
</dbReference>
<dbReference type="PANTHER" id="PTHR23427">
    <property type="entry name" value="SURFEIT LOCUS PROTEIN"/>
    <property type="match status" value="1"/>
</dbReference>
<accession>A0A6J6IPT9</accession>
<reference evidence="6" key="1">
    <citation type="submission" date="2020-05" db="EMBL/GenBank/DDBJ databases">
        <authorList>
            <person name="Chiriac C."/>
            <person name="Salcher M."/>
            <person name="Ghai R."/>
            <person name="Kavagutti S V."/>
        </authorList>
    </citation>
    <scope>NUCLEOTIDE SEQUENCE</scope>
</reference>
<dbReference type="InterPro" id="IPR045214">
    <property type="entry name" value="Surf1/Surf4"/>
</dbReference>
<dbReference type="AlphaFoldDB" id="A0A6J6IPT9"/>
<evidence type="ECO:0000256" key="3">
    <source>
        <dbReference type="ARBA" id="ARBA00022989"/>
    </source>
</evidence>
<feature type="transmembrane region" description="Helical" evidence="5">
    <location>
        <begin position="214"/>
        <end position="236"/>
    </location>
</feature>
<proteinExistence type="predicted"/>
<evidence type="ECO:0000256" key="2">
    <source>
        <dbReference type="ARBA" id="ARBA00022692"/>
    </source>
</evidence>
<sequence>MAKPTANELLRLAFTPKWLLRAGVGVLIIVGFIFLGRWQWDRSQDVLAQEQAALAQPVVVDGLNPLGSDITSDTVGRAVTAQGTFVGSQQRFVVHRESNGKPGVWVVTPLRLTDGSLIAVMRGWLPTVTSPGASAPAGLIVLQGTLQADESFYKGAKGTGNTVPAISQDTLNLGPNARWGYIRMTSQQPQVQPAPIPVPVPPAQGSVPFPLQNFFYAIQWWVFALFIVGAYLRWLWLTIKESSDSEHDGAVD</sequence>
<feature type="transmembrane region" description="Helical" evidence="5">
    <location>
        <begin position="18"/>
        <end position="35"/>
    </location>
</feature>
<organism evidence="6">
    <name type="scientific">freshwater metagenome</name>
    <dbReference type="NCBI Taxonomy" id="449393"/>
    <lineage>
        <taxon>unclassified sequences</taxon>
        <taxon>metagenomes</taxon>
        <taxon>ecological metagenomes</taxon>
    </lineage>
</organism>
<keyword evidence="2 5" id="KW-0812">Transmembrane</keyword>
<dbReference type="CDD" id="cd06662">
    <property type="entry name" value="SURF1"/>
    <property type="match status" value="1"/>
</dbReference>
<name>A0A6J6IPT9_9ZZZZ</name>
<keyword evidence="3 5" id="KW-1133">Transmembrane helix</keyword>
<evidence type="ECO:0000256" key="4">
    <source>
        <dbReference type="ARBA" id="ARBA00023136"/>
    </source>
</evidence>
<keyword evidence="4 5" id="KW-0472">Membrane</keyword>
<gene>
    <name evidence="6" type="ORF">UFOPK1908_01198</name>
    <name evidence="7" type="ORF">UFOPK2282_00401</name>
</gene>
<evidence type="ECO:0000256" key="5">
    <source>
        <dbReference type="SAM" id="Phobius"/>
    </source>
</evidence>
<evidence type="ECO:0000313" key="7">
    <source>
        <dbReference type="EMBL" id="CAB4658753.1"/>
    </source>
</evidence>
<dbReference type="GO" id="GO:0016020">
    <property type="term" value="C:membrane"/>
    <property type="evidence" value="ECO:0007669"/>
    <property type="project" value="UniProtKB-SubCell"/>
</dbReference>
<dbReference type="PROSITE" id="PS50895">
    <property type="entry name" value="SURF1"/>
    <property type="match status" value="1"/>
</dbReference>
<dbReference type="PANTHER" id="PTHR23427:SF2">
    <property type="entry name" value="SURFEIT LOCUS PROTEIN 1"/>
    <property type="match status" value="1"/>
</dbReference>
<comment type="subcellular location">
    <subcellularLocation>
        <location evidence="1">Membrane</location>
    </subcellularLocation>
</comment>
<dbReference type="InterPro" id="IPR002994">
    <property type="entry name" value="Surf1/Shy1"/>
</dbReference>
<dbReference type="EMBL" id="CAEZWR010000032">
    <property type="protein sequence ID" value="CAB4658753.1"/>
    <property type="molecule type" value="Genomic_DNA"/>
</dbReference>
<protein>
    <submittedName>
        <fullName evidence="6">Unannotated protein</fullName>
    </submittedName>
</protein>
<evidence type="ECO:0000256" key="1">
    <source>
        <dbReference type="ARBA" id="ARBA00004370"/>
    </source>
</evidence>